<dbReference type="InterPro" id="IPR000847">
    <property type="entry name" value="LysR_HTH_N"/>
</dbReference>
<keyword evidence="4" id="KW-0804">Transcription</keyword>
<dbReference type="InterPro" id="IPR050950">
    <property type="entry name" value="HTH-type_LysR_regulators"/>
</dbReference>
<dbReference type="PROSITE" id="PS50931">
    <property type="entry name" value="HTH_LYSR"/>
    <property type="match status" value="1"/>
</dbReference>
<dbReference type="SUPFAM" id="SSF53850">
    <property type="entry name" value="Periplasmic binding protein-like II"/>
    <property type="match status" value="1"/>
</dbReference>
<dbReference type="PRINTS" id="PR00039">
    <property type="entry name" value="HTHLYSR"/>
</dbReference>
<keyword evidence="3" id="KW-0238">DNA-binding</keyword>
<keyword evidence="7" id="KW-1185">Reference proteome</keyword>
<dbReference type="InterPro" id="IPR005119">
    <property type="entry name" value="LysR_subst-bd"/>
</dbReference>
<organism evidence="6 7">
    <name type="scientific">Pediococcus cellicola</name>
    <dbReference type="NCBI Taxonomy" id="319652"/>
    <lineage>
        <taxon>Bacteria</taxon>
        <taxon>Bacillati</taxon>
        <taxon>Bacillota</taxon>
        <taxon>Bacilli</taxon>
        <taxon>Lactobacillales</taxon>
        <taxon>Lactobacillaceae</taxon>
        <taxon>Pediococcus</taxon>
    </lineage>
</organism>
<name>A0A0R2IGE5_9LACO</name>
<reference evidence="6 7" key="1">
    <citation type="journal article" date="2015" name="Genome Announc.">
        <title>Expanding the biotechnology potential of lactobacilli through comparative genomics of 213 strains and associated genera.</title>
        <authorList>
            <person name="Sun Z."/>
            <person name="Harris H.M."/>
            <person name="McCann A."/>
            <person name="Guo C."/>
            <person name="Argimon S."/>
            <person name="Zhang W."/>
            <person name="Yang X."/>
            <person name="Jeffery I.B."/>
            <person name="Cooney J.C."/>
            <person name="Kagawa T.F."/>
            <person name="Liu W."/>
            <person name="Song Y."/>
            <person name="Salvetti E."/>
            <person name="Wrobel A."/>
            <person name="Rasinkangas P."/>
            <person name="Parkhill J."/>
            <person name="Rea M.C."/>
            <person name="O'Sullivan O."/>
            <person name="Ritari J."/>
            <person name="Douillard F.P."/>
            <person name="Paul Ross R."/>
            <person name="Yang R."/>
            <person name="Briner A.E."/>
            <person name="Felis G.E."/>
            <person name="de Vos W.M."/>
            <person name="Barrangou R."/>
            <person name="Klaenhammer T.R."/>
            <person name="Caufield P.W."/>
            <person name="Cui Y."/>
            <person name="Zhang H."/>
            <person name="O'Toole P.W."/>
        </authorList>
    </citation>
    <scope>NUCLEOTIDE SEQUENCE [LARGE SCALE GENOMIC DNA]</scope>
    <source>
        <strain evidence="6 7">DSM 17757</strain>
    </source>
</reference>
<feature type="domain" description="HTH lysR-type" evidence="5">
    <location>
        <begin position="7"/>
        <end position="58"/>
    </location>
</feature>
<sequence>MANFAYEIFSQVVTTKNFGQAAKYLNVTPSAVSHAISQLERELGFPLFIRNRTGVELTPDGQQVLPVIQHILNSEAQLQQVADQIRGLNSGTIRLGAFSSVCINWLPTIIQHFKKKYPGVEVTITQGDFSEIAEMTRIGSVDIGFATLPVDPQLQTEALIDDPIYCVTPADFIPKNKTYVTTEDIGDYHFILQQVDYDRDTKKTLDQYNVKPNAITYSIDDQSILSMVESGLGFGILPQLALQKLTGNVNIYPFSHQYYRTICLSINKTQAQAPSTKLMLKEIHHYLANRYEENYLGTKPK</sequence>
<comment type="caution">
    <text evidence="6">The sequence shown here is derived from an EMBL/GenBank/DDBJ whole genome shotgun (WGS) entry which is preliminary data.</text>
</comment>
<dbReference type="RefSeq" id="WP_057752921.1">
    <property type="nucleotide sequence ID" value="NZ_BJVH01000025.1"/>
</dbReference>
<evidence type="ECO:0000259" key="5">
    <source>
        <dbReference type="PROSITE" id="PS50931"/>
    </source>
</evidence>
<gene>
    <name evidence="6" type="ORF">IV80_GL000944</name>
</gene>
<evidence type="ECO:0000313" key="7">
    <source>
        <dbReference type="Proteomes" id="UP000051568"/>
    </source>
</evidence>
<dbReference type="Gene3D" id="1.10.10.10">
    <property type="entry name" value="Winged helix-like DNA-binding domain superfamily/Winged helix DNA-binding domain"/>
    <property type="match status" value="1"/>
</dbReference>
<keyword evidence="2" id="KW-0805">Transcription regulation</keyword>
<evidence type="ECO:0000256" key="1">
    <source>
        <dbReference type="ARBA" id="ARBA00009437"/>
    </source>
</evidence>
<evidence type="ECO:0000256" key="4">
    <source>
        <dbReference type="ARBA" id="ARBA00023163"/>
    </source>
</evidence>
<evidence type="ECO:0000313" key="6">
    <source>
        <dbReference type="EMBL" id="KRN64099.1"/>
    </source>
</evidence>
<dbReference type="PANTHER" id="PTHR30419:SF28">
    <property type="entry name" value="HTH-TYPE TRANSCRIPTIONAL REGULATOR BSDA"/>
    <property type="match status" value="1"/>
</dbReference>
<comment type="similarity">
    <text evidence="1">Belongs to the LysR transcriptional regulatory family.</text>
</comment>
<dbReference type="Pfam" id="PF00126">
    <property type="entry name" value="HTH_1"/>
    <property type="match status" value="1"/>
</dbReference>
<dbReference type="InterPro" id="IPR036390">
    <property type="entry name" value="WH_DNA-bd_sf"/>
</dbReference>
<dbReference type="GO" id="GO:0003677">
    <property type="term" value="F:DNA binding"/>
    <property type="evidence" value="ECO:0007669"/>
    <property type="project" value="UniProtKB-KW"/>
</dbReference>
<dbReference type="AlphaFoldDB" id="A0A0R2IGE5"/>
<dbReference type="GO" id="GO:0005829">
    <property type="term" value="C:cytosol"/>
    <property type="evidence" value="ECO:0007669"/>
    <property type="project" value="TreeGrafter"/>
</dbReference>
<dbReference type="PATRIC" id="fig|319652.3.peg.950"/>
<dbReference type="PANTHER" id="PTHR30419">
    <property type="entry name" value="HTH-TYPE TRANSCRIPTIONAL REGULATOR YBHD"/>
    <property type="match status" value="1"/>
</dbReference>
<evidence type="ECO:0000256" key="2">
    <source>
        <dbReference type="ARBA" id="ARBA00023015"/>
    </source>
</evidence>
<dbReference type="EMBL" id="JQBR01000020">
    <property type="protein sequence ID" value="KRN64099.1"/>
    <property type="molecule type" value="Genomic_DNA"/>
</dbReference>
<dbReference type="InterPro" id="IPR036388">
    <property type="entry name" value="WH-like_DNA-bd_sf"/>
</dbReference>
<dbReference type="Pfam" id="PF03466">
    <property type="entry name" value="LysR_substrate"/>
    <property type="match status" value="1"/>
</dbReference>
<evidence type="ECO:0000256" key="3">
    <source>
        <dbReference type="ARBA" id="ARBA00023125"/>
    </source>
</evidence>
<dbReference type="Proteomes" id="UP000051568">
    <property type="component" value="Unassembled WGS sequence"/>
</dbReference>
<protein>
    <submittedName>
        <fullName evidence="6">Transcriptional regulator</fullName>
    </submittedName>
</protein>
<dbReference type="Gene3D" id="3.40.190.290">
    <property type="match status" value="1"/>
</dbReference>
<dbReference type="CDD" id="cd05466">
    <property type="entry name" value="PBP2_LTTR_substrate"/>
    <property type="match status" value="1"/>
</dbReference>
<accession>A0A0R2IGE5</accession>
<dbReference type="SUPFAM" id="SSF46785">
    <property type="entry name" value="Winged helix' DNA-binding domain"/>
    <property type="match status" value="1"/>
</dbReference>
<dbReference type="STRING" id="319652.IV80_GL000944"/>
<dbReference type="GO" id="GO:0003700">
    <property type="term" value="F:DNA-binding transcription factor activity"/>
    <property type="evidence" value="ECO:0007669"/>
    <property type="project" value="InterPro"/>
</dbReference>
<dbReference type="OrthoDB" id="63123at2"/>
<proteinExistence type="inferred from homology"/>